<dbReference type="Proteomes" id="UP000030748">
    <property type="component" value="Unassembled WGS sequence"/>
</dbReference>
<organism evidence="6 7">
    <name type="scientific">Erythranthe guttata</name>
    <name type="common">Yellow monkey flower</name>
    <name type="synonym">Mimulus guttatus</name>
    <dbReference type="NCBI Taxonomy" id="4155"/>
    <lineage>
        <taxon>Eukaryota</taxon>
        <taxon>Viridiplantae</taxon>
        <taxon>Streptophyta</taxon>
        <taxon>Embryophyta</taxon>
        <taxon>Tracheophyta</taxon>
        <taxon>Spermatophyta</taxon>
        <taxon>Magnoliopsida</taxon>
        <taxon>eudicotyledons</taxon>
        <taxon>Gunneridae</taxon>
        <taxon>Pentapetalae</taxon>
        <taxon>asterids</taxon>
        <taxon>lamiids</taxon>
        <taxon>Lamiales</taxon>
        <taxon>Phrymaceae</taxon>
        <taxon>Erythranthe</taxon>
    </lineage>
</organism>
<dbReference type="Pfam" id="PF00234">
    <property type="entry name" value="Tryp_alpha_amyl"/>
    <property type="match status" value="1"/>
</dbReference>
<evidence type="ECO:0000256" key="1">
    <source>
        <dbReference type="ARBA" id="ARBA00008262"/>
    </source>
</evidence>
<dbReference type="EMBL" id="KI631456">
    <property type="protein sequence ID" value="EYU27340.1"/>
    <property type="molecule type" value="Genomic_DNA"/>
</dbReference>
<comment type="similarity">
    <text evidence="1">Belongs to the 2S seed storage albumins family.</text>
</comment>
<dbReference type="GO" id="GO:0045735">
    <property type="term" value="F:nutrient reservoir activity"/>
    <property type="evidence" value="ECO:0007669"/>
    <property type="project" value="UniProtKB-KW"/>
</dbReference>
<evidence type="ECO:0000256" key="3">
    <source>
        <dbReference type="ARBA" id="ARBA00023129"/>
    </source>
</evidence>
<dbReference type="PANTHER" id="PTHR35496:SF4">
    <property type="entry name" value="2S SULFUR-RICH SEED STORAGE PROTEIN 2-LIKE"/>
    <property type="match status" value="1"/>
</dbReference>
<evidence type="ECO:0000313" key="6">
    <source>
        <dbReference type="EMBL" id="EYU27340.1"/>
    </source>
</evidence>
<dbReference type="PhylomeDB" id="A0A022QLI2"/>
<keyword evidence="4" id="KW-0732">Signal</keyword>
<proteinExistence type="inferred from homology"/>
<keyword evidence="2" id="KW-0758">Storage protein</keyword>
<evidence type="ECO:0000313" key="7">
    <source>
        <dbReference type="Proteomes" id="UP000030748"/>
    </source>
</evidence>
<keyword evidence="7" id="KW-1185">Reference proteome</keyword>
<accession>A0A022QLI2</accession>
<dbReference type="PRINTS" id="PR00496">
    <property type="entry name" value="NAPIN"/>
</dbReference>
<dbReference type="InterPro" id="IPR036312">
    <property type="entry name" value="Bifun_inhib/LTP/seed_sf"/>
</dbReference>
<keyword evidence="3" id="KW-0708">Seed storage protein</keyword>
<dbReference type="InterPro" id="IPR000617">
    <property type="entry name" value="Napin/2SS/CON"/>
</dbReference>
<feature type="chain" id="PRO_5001504180" description="Bifunctional inhibitor/plant lipid transfer protein/seed storage helical domain-containing protein" evidence="4">
    <location>
        <begin position="21"/>
        <end position="163"/>
    </location>
</feature>
<dbReference type="PANTHER" id="PTHR35496">
    <property type="entry name" value="2S SEED STORAGE PROTEIN 1-RELATED"/>
    <property type="match status" value="1"/>
</dbReference>
<sequence length="163" mass="18501">MAKLGISAALFAALIAMAAAAATTTYTTMVIATTLVEEENPHRQSCQREIQQMPPMKSCMQWMQSMMGGGPYVSNPRYILDEDHLHECCNEMWGVSTPCRCEAMKQVMRQMMQQQQHGTEEVMQQQHGTEEVMQQMMKQKMQSLPQMCGMKSTTQCSFQTIFV</sequence>
<dbReference type="OMA" id="GTEEVMQ"/>
<evidence type="ECO:0000256" key="2">
    <source>
        <dbReference type="ARBA" id="ARBA00022761"/>
    </source>
</evidence>
<protein>
    <recommendedName>
        <fullName evidence="5">Bifunctional inhibitor/plant lipid transfer protein/seed storage helical domain-containing protein</fullName>
    </recommendedName>
</protein>
<dbReference type="Gene3D" id="1.10.110.10">
    <property type="entry name" value="Plant lipid-transfer and hydrophobic proteins"/>
    <property type="match status" value="1"/>
</dbReference>
<reference evidence="6 7" key="1">
    <citation type="journal article" date="2013" name="Proc. Natl. Acad. Sci. U.S.A.">
        <title>Fine-scale variation in meiotic recombination in Mimulus inferred from population shotgun sequencing.</title>
        <authorList>
            <person name="Hellsten U."/>
            <person name="Wright K.M."/>
            <person name="Jenkins J."/>
            <person name="Shu S."/>
            <person name="Yuan Y."/>
            <person name="Wessler S.R."/>
            <person name="Schmutz J."/>
            <person name="Willis J.H."/>
            <person name="Rokhsar D.S."/>
        </authorList>
    </citation>
    <scope>NUCLEOTIDE SEQUENCE [LARGE SCALE GENOMIC DNA]</scope>
    <source>
        <strain evidence="7">cv. DUN x IM62</strain>
    </source>
</reference>
<name>A0A022QLI2_ERYGU</name>
<dbReference type="KEGG" id="egt:105968942"/>
<dbReference type="SUPFAM" id="SSF47699">
    <property type="entry name" value="Bifunctional inhibitor/lipid-transfer protein/seed storage 2S albumin"/>
    <property type="match status" value="1"/>
</dbReference>
<feature type="signal peptide" evidence="4">
    <location>
        <begin position="1"/>
        <end position="20"/>
    </location>
</feature>
<evidence type="ECO:0000259" key="5">
    <source>
        <dbReference type="SMART" id="SM00499"/>
    </source>
</evidence>
<gene>
    <name evidence="6" type="ORF">MIMGU_mgv1a015254mg</name>
</gene>
<dbReference type="SMART" id="SM00499">
    <property type="entry name" value="AAI"/>
    <property type="match status" value="1"/>
</dbReference>
<dbReference type="AlphaFoldDB" id="A0A022QLI2"/>
<evidence type="ECO:0000256" key="4">
    <source>
        <dbReference type="SAM" id="SignalP"/>
    </source>
</evidence>
<dbReference type="InterPro" id="IPR016140">
    <property type="entry name" value="Bifunc_inhib/LTP/seed_store"/>
</dbReference>
<feature type="domain" description="Bifunctional inhibitor/plant lipid transfer protein/seed storage helical" evidence="5">
    <location>
        <begin position="46"/>
        <end position="156"/>
    </location>
</feature>